<evidence type="ECO:0000313" key="3">
    <source>
        <dbReference type="EMBL" id="MBM9509894.1"/>
    </source>
</evidence>
<dbReference type="EMBL" id="JADKYB010000029">
    <property type="protein sequence ID" value="MBM9509894.1"/>
    <property type="molecule type" value="Genomic_DNA"/>
</dbReference>
<comment type="caution">
    <text evidence="3">The sequence shown here is derived from an EMBL/GenBank/DDBJ whole genome shotgun (WGS) entry which is preliminary data.</text>
</comment>
<organism evidence="3 4">
    <name type="scientific">Actinacidiphila acididurans</name>
    <dbReference type="NCBI Taxonomy" id="2784346"/>
    <lineage>
        <taxon>Bacteria</taxon>
        <taxon>Bacillati</taxon>
        <taxon>Actinomycetota</taxon>
        <taxon>Actinomycetes</taxon>
        <taxon>Kitasatosporales</taxon>
        <taxon>Streptomycetaceae</taxon>
        <taxon>Actinacidiphila</taxon>
    </lineage>
</organism>
<evidence type="ECO:0000259" key="2">
    <source>
        <dbReference type="Pfam" id="PF01636"/>
    </source>
</evidence>
<dbReference type="SUPFAM" id="SSF56112">
    <property type="entry name" value="Protein kinase-like (PK-like)"/>
    <property type="match status" value="1"/>
</dbReference>
<dbReference type="CDD" id="cd05155">
    <property type="entry name" value="APH_ChoK_like_1"/>
    <property type="match status" value="1"/>
</dbReference>
<gene>
    <name evidence="3" type="ORF">ITX44_36145</name>
</gene>
<dbReference type="Pfam" id="PF01636">
    <property type="entry name" value="APH"/>
    <property type="match status" value="1"/>
</dbReference>
<protein>
    <submittedName>
        <fullName evidence="3">Aminoglycoside phosphotransferase family protein</fullName>
    </submittedName>
</protein>
<feature type="domain" description="Aminoglycoside phosphotransferase" evidence="2">
    <location>
        <begin position="39"/>
        <end position="264"/>
    </location>
</feature>
<dbReference type="InterPro" id="IPR011009">
    <property type="entry name" value="Kinase-like_dom_sf"/>
</dbReference>
<feature type="compositionally biased region" description="Low complexity" evidence="1">
    <location>
        <begin position="301"/>
        <end position="342"/>
    </location>
</feature>
<accession>A0ABS2U2S6</accession>
<dbReference type="Proteomes" id="UP000749040">
    <property type="component" value="Unassembled WGS sequence"/>
</dbReference>
<keyword evidence="4" id="KW-1185">Reference proteome</keyword>
<sequence length="362" mass="37562">MTATPADGRAGIDAALVARLIAAQFPQWSGLPVRPVEVDGWDNRTYRLGERMTVRLPTAAGYVPAVAKEHHWLPRLAPRLPVAVPPVLAMGAPGEGYPFPWSVRGWLPGTTADPAELADRPGFALAVAGFVTALRGCDATGGPLAGEHSWYRGTSPAHYDEQTRRCLDLLSGEVDTAKAAAVWEAALATGWDRPPVWFHGDIAAGNLLVDGDRLTAVIDFGTSGVGDPACDLVIAWTMLSGRAREVFREAVGLDAGTWARARGWALWKAMLVLTEALAGSREESGSGSTVEAAAGIAAGSRAESAAESTPRAAAASPADSGSGSLADSGSESAAGSPAAEPSRAAENRRVIAEVLADHDLFG</sequence>
<dbReference type="Gene3D" id="3.30.200.20">
    <property type="entry name" value="Phosphorylase Kinase, domain 1"/>
    <property type="match status" value="1"/>
</dbReference>
<dbReference type="Gene3D" id="3.90.1200.10">
    <property type="match status" value="1"/>
</dbReference>
<dbReference type="InterPro" id="IPR002575">
    <property type="entry name" value="Aminoglycoside_PTrfase"/>
</dbReference>
<feature type="region of interest" description="Disordered" evidence="1">
    <location>
        <begin position="301"/>
        <end position="347"/>
    </location>
</feature>
<name>A0ABS2U2S6_9ACTN</name>
<proteinExistence type="predicted"/>
<dbReference type="PANTHER" id="PTHR21310">
    <property type="entry name" value="AMINOGLYCOSIDE PHOSPHOTRANSFERASE-RELATED-RELATED"/>
    <property type="match status" value="1"/>
</dbReference>
<evidence type="ECO:0000313" key="4">
    <source>
        <dbReference type="Proteomes" id="UP000749040"/>
    </source>
</evidence>
<dbReference type="PANTHER" id="PTHR21310:SF42">
    <property type="entry name" value="BIFUNCTIONAL AAC_APH"/>
    <property type="match status" value="1"/>
</dbReference>
<dbReference type="InterPro" id="IPR051678">
    <property type="entry name" value="AGP_Transferase"/>
</dbReference>
<evidence type="ECO:0000256" key="1">
    <source>
        <dbReference type="SAM" id="MobiDB-lite"/>
    </source>
</evidence>
<reference evidence="3 4" key="1">
    <citation type="submission" date="2021-01" db="EMBL/GenBank/DDBJ databases">
        <title>Streptomyces acididurans sp. nov., isolated from a peat swamp forest soil.</title>
        <authorList>
            <person name="Chantavorakit T."/>
            <person name="Duangmal K."/>
        </authorList>
    </citation>
    <scope>NUCLEOTIDE SEQUENCE [LARGE SCALE GENOMIC DNA]</scope>
    <source>
        <strain evidence="3 4">KK5PA1</strain>
    </source>
</reference>